<evidence type="ECO:0000313" key="2">
    <source>
        <dbReference type="Proteomes" id="UP000003344"/>
    </source>
</evidence>
<comment type="caution">
    <text evidence="1">The sequence shown here is derived from an EMBL/GenBank/DDBJ whole genome shotgun (WGS) entry which is preliminary data.</text>
</comment>
<evidence type="ECO:0000313" key="1">
    <source>
        <dbReference type="EMBL" id="EFC88916.1"/>
    </source>
</evidence>
<dbReference type="STRING" id="546266.NEIMUCOT_04578"/>
<reference evidence="1 2" key="1">
    <citation type="submission" date="2009-10" db="EMBL/GenBank/DDBJ databases">
        <authorList>
            <person name="Weinstock G."/>
            <person name="Sodergren E."/>
            <person name="Clifton S."/>
            <person name="Fulton L."/>
            <person name="Fulton B."/>
            <person name="Courtney L."/>
            <person name="Fronick C."/>
            <person name="Harrison M."/>
            <person name="Strong C."/>
            <person name="Farmer C."/>
            <person name="Delahaunty K."/>
            <person name="Markovic C."/>
            <person name="Hall O."/>
            <person name="Minx P."/>
            <person name="Tomlinson C."/>
            <person name="Mitreva M."/>
            <person name="Nelson J."/>
            <person name="Hou S."/>
            <person name="Wollam A."/>
            <person name="Pepin K.H."/>
            <person name="Johnson M."/>
            <person name="Bhonagiri V."/>
            <person name="Nash W.E."/>
            <person name="Warren W."/>
            <person name="Chinwalla A."/>
            <person name="Mardis E.R."/>
            <person name="Wilson R.K."/>
        </authorList>
    </citation>
    <scope>NUCLEOTIDE SEQUENCE [LARGE SCALE GENOMIC DNA]</scope>
    <source>
        <strain evidence="2">ATCC 25996 / DSM 4631 / NCTC 10774 / M26</strain>
    </source>
</reference>
<gene>
    <name evidence="1" type="ORF">NEIMUCOT_04578</name>
</gene>
<proteinExistence type="predicted"/>
<name>D2ZVD5_NEIM2</name>
<dbReference type="AlphaFoldDB" id="D2ZVD5"/>
<protein>
    <submittedName>
        <fullName evidence="1">Uncharacterized protein</fullName>
    </submittedName>
</protein>
<organism evidence="1 2">
    <name type="scientific">Neisseria mucosa (strain ATCC 25996 / DSM 4631 / NCTC 10774 / M26)</name>
    <dbReference type="NCBI Taxonomy" id="546266"/>
    <lineage>
        <taxon>Bacteria</taxon>
        <taxon>Pseudomonadati</taxon>
        <taxon>Pseudomonadota</taxon>
        <taxon>Betaproteobacteria</taxon>
        <taxon>Neisseriales</taxon>
        <taxon>Neisseriaceae</taxon>
        <taxon>Neisseria</taxon>
    </lineage>
</organism>
<accession>D2ZVD5</accession>
<sequence>MKRKWVLYYRKTLFLAIESGTFRRPSDYQYNGNCYQIVRA</sequence>
<dbReference type="EMBL" id="ACDX02000005">
    <property type="protein sequence ID" value="EFC88916.1"/>
    <property type="molecule type" value="Genomic_DNA"/>
</dbReference>
<dbReference type="Proteomes" id="UP000003344">
    <property type="component" value="Unassembled WGS sequence"/>
</dbReference>